<sequence length="572" mass="61353">MPLRADIIAGIEFARQHQTEDPPLNRFRIGHRLAIAFGAITLLLISMAMLVIFGVRQIEQDTLGVSDNSLPMLENASQLEILQLRERILLRDLVLTSDPILMVSYSQELKQLQADMMSLFNKQQKLLARFDRSSPIHVLAASIRDRYQALKPAQLDILRLGLANRHDEATAALIRQKPRHLELMQLLEQLNHQSSVLANQGALNAEQTAEGLFSIAVGISAFCLLLMLIIAIAITRSITRPLAQAVASADRVASGDLRPTAVEAGHDEIAVLLHRLDSMRLSLVKAIGSVHHGVSRTSELAGSLSTSSTRVETASHAQNEAAAAATASIEQLTVSISQVADTAADLHHHAHSSHDTAGIGKMRLQALITEMAGVTGSVDAVSSTVLAFISDTRRIASMTGEVRDIADQTNLLALNAAIEAARAGESGRGFAVVADEVRKLAEKSAHSANAIAAVTQQLEQRSSQLESALDNSRNALARSVQGIGQVETAFDDCEAAVSATSRSADLIAASVHEQKVASTEIAHHMEQVAQMAEENTAIVHTVSGNTQDMERLALDLNEAVAWFTLPGKPASA</sequence>
<dbReference type="Proteomes" id="UP000244173">
    <property type="component" value="Chromosome"/>
</dbReference>
<dbReference type="GO" id="GO:0004888">
    <property type="term" value="F:transmembrane signaling receptor activity"/>
    <property type="evidence" value="ECO:0007669"/>
    <property type="project" value="InterPro"/>
</dbReference>
<dbReference type="PRINTS" id="PR00260">
    <property type="entry name" value="CHEMTRNSDUCR"/>
</dbReference>
<dbReference type="STRING" id="1122240.GCA_000620105_01521"/>
<dbReference type="PANTHER" id="PTHR32089">
    <property type="entry name" value="METHYL-ACCEPTING CHEMOTAXIS PROTEIN MCPB"/>
    <property type="match status" value="1"/>
</dbReference>
<evidence type="ECO:0000256" key="4">
    <source>
        <dbReference type="PROSITE-ProRule" id="PRU00284"/>
    </source>
</evidence>
<dbReference type="FunFam" id="1.10.287.950:FF:000001">
    <property type="entry name" value="Methyl-accepting chemotaxis sensory transducer"/>
    <property type="match status" value="1"/>
</dbReference>
<keyword evidence="5" id="KW-0175">Coiled coil</keyword>
<keyword evidence="6" id="KW-1133">Transmembrane helix</keyword>
<evidence type="ECO:0000313" key="10">
    <source>
        <dbReference type="Proteomes" id="UP000244173"/>
    </source>
</evidence>
<dbReference type="PANTHER" id="PTHR32089:SF112">
    <property type="entry name" value="LYSOZYME-LIKE PROTEIN-RELATED"/>
    <property type="match status" value="1"/>
</dbReference>
<dbReference type="Pfam" id="PF12729">
    <property type="entry name" value="4HB_MCP_1"/>
    <property type="match status" value="1"/>
</dbReference>
<evidence type="ECO:0000256" key="3">
    <source>
        <dbReference type="ARBA" id="ARBA00029447"/>
    </source>
</evidence>
<comment type="similarity">
    <text evidence="3">Belongs to the methyl-accepting chemotaxis (MCP) protein family.</text>
</comment>
<evidence type="ECO:0000256" key="6">
    <source>
        <dbReference type="SAM" id="Phobius"/>
    </source>
</evidence>
<feature type="domain" description="Methyl-accepting transducer" evidence="7">
    <location>
        <begin position="293"/>
        <end position="529"/>
    </location>
</feature>
<keyword evidence="10" id="KW-1185">Reference proteome</keyword>
<accession>A0A2S0PCD7</accession>
<dbReference type="SUPFAM" id="SSF58104">
    <property type="entry name" value="Methyl-accepting chemotaxis protein (MCP) signaling domain"/>
    <property type="match status" value="1"/>
</dbReference>
<dbReference type="InterPro" id="IPR004089">
    <property type="entry name" value="MCPsignal_dom"/>
</dbReference>
<dbReference type="AlphaFoldDB" id="A0A2S0PCD7"/>
<dbReference type="GO" id="GO:0006935">
    <property type="term" value="P:chemotaxis"/>
    <property type="evidence" value="ECO:0007669"/>
    <property type="project" value="InterPro"/>
</dbReference>
<dbReference type="PROSITE" id="PS50111">
    <property type="entry name" value="CHEMOTAXIS_TRANSDUC_2"/>
    <property type="match status" value="1"/>
</dbReference>
<name>A0A2S0PCD7_9NEIS</name>
<dbReference type="InterPro" id="IPR004090">
    <property type="entry name" value="Chemotax_Me-accpt_rcpt"/>
</dbReference>
<feature type="coiled-coil region" evidence="5">
    <location>
        <begin position="102"/>
        <end position="129"/>
    </location>
</feature>
<dbReference type="InterPro" id="IPR003660">
    <property type="entry name" value="HAMP_dom"/>
</dbReference>
<feature type="transmembrane region" description="Helical" evidence="6">
    <location>
        <begin position="33"/>
        <end position="55"/>
    </location>
</feature>
<dbReference type="Gene3D" id="1.10.287.950">
    <property type="entry name" value="Methyl-accepting chemotaxis protein"/>
    <property type="match status" value="1"/>
</dbReference>
<dbReference type="CDD" id="cd06225">
    <property type="entry name" value="HAMP"/>
    <property type="match status" value="1"/>
</dbReference>
<feature type="domain" description="HAMP" evidence="8">
    <location>
        <begin position="236"/>
        <end position="288"/>
    </location>
</feature>
<evidence type="ECO:0000259" key="7">
    <source>
        <dbReference type="PROSITE" id="PS50111"/>
    </source>
</evidence>
<keyword evidence="6" id="KW-0472">Membrane</keyword>
<protein>
    <recommendedName>
        <fullName evidence="11">Methyl-accepting chemotaxis protein</fullName>
    </recommendedName>
</protein>
<keyword evidence="6" id="KW-0812">Transmembrane</keyword>
<dbReference type="InterPro" id="IPR024478">
    <property type="entry name" value="HlyB_4HB_MCP"/>
</dbReference>
<feature type="transmembrane region" description="Helical" evidence="6">
    <location>
        <begin position="212"/>
        <end position="234"/>
    </location>
</feature>
<dbReference type="KEGG" id="maer:DAI18_13840"/>
<dbReference type="Pfam" id="PF00672">
    <property type="entry name" value="HAMP"/>
    <property type="match status" value="1"/>
</dbReference>
<gene>
    <name evidence="9" type="ORF">DAI18_13840</name>
</gene>
<evidence type="ECO:0000256" key="1">
    <source>
        <dbReference type="ARBA" id="ARBA00004370"/>
    </source>
</evidence>
<dbReference type="SMART" id="SM00304">
    <property type="entry name" value="HAMP"/>
    <property type="match status" value="1"/>
</dbReference>
<dbReference type="GO" id="GO:0007165">
    <property type="term" value="P:signal transduction"/>
    <property type="evidence" value="ECO:0007669"/>
    <property type="project" value="UniProtKB-KW"/>
</dbReference>
<dbReference type="EMBL" id="CP028519">
    <property type="protein sequence ID" value="AVY95005.1"/>
    <property type="molecule type" value="Genomic_DNA"/>
</dbReference>
<comment type="subcellular location">
    <subcellularLocation>
        <location evidence="1">Membrane</location>
    </subcellularLocation>
</comment>
<keyword evidence="2 4" id="KW-0807">Transducer</keyword>
<proteinExistence type="inferred from homology"/>
<organism evidence="9 10">
    <name type="scientific">Microvirgula aerodenitrificans</name>
    <dbReference type="NCBI Taxonomy" id="57480"/>
    <lineage>
        <taxon>Bacteria</taxon>
        <taxon>Pseudomonadati</taxon>
        <taxon>Pseudomonadota</taxon>
        <taxon>Betaproteobacteria</taxon>
        <taxon>Neisseriales</taxon>
        <taxon>Aquaspirillaceae</taxon>
        <taxon>Microvirgula</taxon>
    </lineage>
</organism>
<evidence type="ECO:0000313" key="9">
    <source>
        <dbReference type="EMBL" id="AVY95005.1"/>
    </source>
</evidence>
<dbReference type="Pfam" id="PF00015">
    <property type="entry name" value="MCPsignal"/>
    <property type="match status" value="1"/>
</dbReference>
<dbReference type="PROSITE" id="PS50885">
    <property type="entry name" value="HAMP"/>
    <property type="match status" value="1"/>
</dbReference>
<dbReference type="GO" id="GO:0016020">
    <property type="term" value="C:membrane"/>
    <property type="evidence" value="ECO:0007669"/>
    <property type="project" value="UniProtKB-SubCell"/>
</dbReference>
<evidence type="ECO:0000256" key="2">
    <source>
        <dbReference type="ARBA" id="ARBA00023224"/>
    </source>
</evidence>
<evidence type="ECO:0008006" key="11">
    <source>
        <dbReference type="Google" id="ProtNLM"/>
    </source>
</evidence>
<reference evidence="9 10" key="1">
    <citation type="submission" date="2018-04" db="EMBL/GenBank/DDBJ databases">
        <title>Denitrifier Microvirgula.</title>
        <authorList>
            <person name="Anderson E."/>
            <person name="Jang J."/>
            <person name="Ishii S."/>
        </authorList>
    </citation>
    <scope>NUCLEOTIDE SEQUENCE [LARGE SCALE GENOMIC DNA]</scope>
    <source>
        <strain evidence="9 10">BE2.4</strain>
    </source>
</reference>
<dbReference type="Gene3D" id="6.10.340.10">
    <property type="match status" value="1"/>
</dbReference>
<evidence type="ECO:0000259" key="8">
    <source>
        <dbReference type="PROSITE" id="PS50885"/>
    </source>
</evidence>
<dbReference type="SMART" id="SM00283">
    <property type="entry name" value="MA"/>
    <property type="match status" value="1"/>
</dbReference>
<evidence type="ECO:0000256" key="5">
    <source>
        <dbReference type="SAM" id="Coils"/>
    </source>
</evidence>